<dbReference type="EMBL" id="JAVDXO010000006">
    <property type="protein sequence ID" value="MDR7307450.1"/>
    <property type="molecule type" value="Genomic_DNA"/>
</dbReference>
<gene>
    <name evidence="2" type="ORF">J2X15_002737</name>
</gene>
<evidence type="ECO:0000313" key="2">
    <source>
        <dbReference type="EMBL" id="MDR7307450.1"/>
    </source>
</evidence>
<dbReference type="Proteomes" id="UP001268089">
    <property type="component" value="Unassembled WGS sequence"/>
</dbReference>
<feature type="compositionally biased region" description="Low complexity" evidence="1">
    <location>
        <begin position="36"/>
        <end position="47"/>
    </location>
</feature>
<proteinExistence type="predicted"/>
<evidence type="ECO:0000256" key="1">
    <source>
        <dbReference type="SAM" id="MobiDB-lite"/>
    </source>
</evidence>
<comment type="caution">
    <text evidence="2">The sequence shown here is derived from an EMBL/GenBank/DDBJ whole genome shotgun (WGS) entry which is preliminary data.</text>
</comment>
<feature type="region of interest" description="Disordered" evidence="1">
    <location>
        <begin position="1"/>
        <end position="67"/>
    </location>
</feature>
<name>A0ABU1ZRF2_9BURK</name>
<reference evidence="2 3" key="1">
    <citation type="submission" date="2023-07" db="EMBL/GenBank/DDBJ databases">
        <title>Sorghum-associated microbial communities from plants grown in Nebraska, USA.</title>
        <authorList>
            <person name="Schachtman D."/>
        </authorList>
    </citation>
    <scope>NUCLEOTIDE SEQUENCE [LARGE SCALE GENOMIC DNA]</scope>
    <source>
        <strain evidence="2 3">BE308</strain>
    </source>
</reference>
<keyword evidence="3" id="KW-1185">Reference proteome</keyword>
<evidence type="ECO:0000313" key="3">
    <source>
        <dbReference type="Proteomes" id="UP001268089"/>
    </source>
</evidence>
<accession>A0ABU1ZRF2</accession>
<dbReference type="RefSeq" id="WP_310343732.1">
    <property type="nucleotide sequence ID" value="NZ_JAVDXO010000006.1"/>
</dbReference>
<sequence length="67" mass="7040">MANSKVSDLNQKKNTQQSGKDISRSPGSGDHKASDQQAKIPQGQQAQHGQLGTDGDRQAKGGSGQHK</sequence>
<feature type="compositionally biased region" description="Polar residues" evidence="1">
    <location>
        <begin position="1"/>
        <end position="20"/>
    </location>
</feature>
<protein>
    <submittedName>
        <fullName evidence="2">Uncharacterized protein</fullName>
    </submittedName>
</protein>
<organism evidence="2 3">
    <name type="scientific">Rhodoferax saidenbachensis</name>
    <dbReference type="NCBI Taxonomy" id="1484693"/>
    <lineage>
        <taxon>Bacteria</taxon>
        <taxon>Pseudomonadati</taxon>
        <taxon>Pseudomonadota</taxon>
        <taxon>Betaproteobacteria</taxon>
        <taxon>Burkholderiales</taxon>
        <taxon>Comamonadaceae</taxon>
        <taxon>Rhodoferax</taxon>
    </lineage>
</organism>